<protein>
    <submittedName>
        <fullName evidence="1">Uncharacterized protein</fullName>
    </submittedName>
</protein>
<dbReference type="STRING" id="190974.SAMN05216439_1171"/>
<gene>
    <name evidence="1" type="ORF">SAMN05216439_1171</name>
</gene>
<organism evidence="1 2">
    <name type="scientific">Methanobrevibacter gottschalkii</name>
    <dbReference type="NCBI Taxonomy" id="190974"/>
    <lineage>
        <taxon>Archaea</taxon>
        <taxon>Methanobacteriati</taxon>
        <taxon>Methanobacteriota</taxon>
        <taxon>Methanomada group</taxon>
        <taxon>Methanobacteria</taxon>
        <taxon>Methanobacteriales</taxon>
        <taxon>Methanobacteriaceae</taxon>
        <taxon>Methanobrevibacter</taxon>
    </lineage>
</organism>
<name>A0A1H7IB61_9EURY</name>
<dbReference type="Proteomes" id="UP000199506">
    <property type="component" value="Unassembled WGS sequence"/>
</dbReference>
<accession>A0A1H7IB61</accession>
<sequence>METKEINYPMSFEEFKERVTYLFLNNGYGNPEEKLEYLNTEEGQEVLESAYSDTCFNYDGMEGVRSPRKDSFNDLLLSSSVVSNLELLY</sequence>
<evidence type="ECO:0000313" key="2">
    <source>
        <dbReference type="Proteomes" id="UP000199506"/>
    </source>
</evidence>
<dbReference type="RefSeq" id="WP_091699023.1">
    <property type="nucleotide sequence ID" value="NZ_FOAK01000003.1"/>
</dbReference>
<dbReference type="AlphaFoldDB" id="A0A1H7IB61"/>
<dbReference type="EMBL" id="FOAK01000003">
    <property type="protein sequence ID" value="SEK58760.1"/>
    <property type="molecule type" value="Genomic_DNA"/>
</dbReference>
<reference evidence="1 2" key="1">
    <citation type="submission" date="2016-10" db="EMBL/GenBank/DDBJ databases">
        <authorList>
            <person name="de Groot N.N."/>
        </authorList>
    </citation>
    <scope>NUCLEOTIDE SEQUENCE [LARGE SCALE GENOMIC DNA]</scope>
    <source>
        <strain evidence="1 2">DSM 11978</strain>
    </source>
</reference>
<proteinExistence type="predicted"/>
<evidence type="ECO:0000313" key="1">
    <source>
        <dbReference type="EMBL" id="SEK58760.1"/>
    </source>
</evidence>